<evidence type="ECO:0000313" key="1">
    <source>
        <dbReference type="EMBL" id="KAF2157049.1"/>
    </source>
</evidence>
<dbReference type="PANTHER" id="PTHR42060:SF1">
    <property type="entry name" value="NHL REPEAT-CONTAINING PROTEIN"/>
    <property type="match status" value="1"/>
</dbReference>
<dbReference type="InterPro" id="IPR052998">
    <property type="entry name" value="Hetero-Diels-Alderase-like"/>
</dbReference>
<keyword evidence="2" id="KW-1185">Reference proteome</keyword>
<accession>A0A9P4MPA9</accession>
<dbReference type="AlphaFoldDB" id="A0A9P4MPA9"/>
<gene>
    <name evidence="1" type="ORF">K461DRAFT_283817</name>
</gene>
<sequence length="327" mass="34927">MVAGETPNTTYPLPATLVSAFQNGTWIENIAVRQNGLILATQDSAPRLYQVNPFESQDPVLLHEFPDTASILGIVETSPDVFHVCTANYSGALLKGYGEAYIYRINMSHYQSGPLEADAVTFVTSVAEAQALDGLTYLGGRSNLLLAADFLLGVIFSIDINTGDSRVVINNTYTRSTGFGVNGLRMASSTELYFTNSQLQTLVKVTLDATTGEPVSEFTVLTSGDGNFEPDDFAVNSFGDAYVTSFLPYRNGLVFVPREGGNATFIAGVTGPTSAAFGRTLQDATILYISTSGGDYDYYPPGPVGVAGKIYKIEVGRHGTLPFGPTL</sequence>
<name>A0A9P4MPA9_9PEZI</name>
<dbReference type="Gene3D" id="2.120.10.30">
    <property type="entry name" value="TolB, C-terminal domain"/>
    <property type="match status" value="1"/>
</dbReference>
<proteinExistence type="predicted"/>
<dbReference type="EMBL" id="ML996081">
    <property type="protein sequence ID" value="KAF2157049.1"/>
    <property type="molecule type" value="Genomic_DNA"/>
</dbReference>
<dbReference type="InterPro" id="IPR011042">
    <property type="entry name" value="6-blade_b-propeller_TolB-like"/>
</dbReference>
<comment type="caution">
    <text evidence="1">The sequence shown here is derived from an EMBL/GenBank/DDBJ whole genome shotgun (WGS) entry which is preliminary data.</text>
</comment>
<organism evidence="1 2">
    <name type="scientific">Myriangium duriaei CBS 260.36</name>
    <dbReference type="NCBI Taxonomy" id="1168546"/>
    <lineage>
        <taxon>Eukaryota</taxon>
        <taxon>Fungi</taxon>
        <taxon>Dikarya</taxon>
        <taxon>Ascomycota</taxon>
        <taxon>Pezizomycotina</taxon>
        <taxon>Dothideomycetes</taxon>
        <taxon>Dothideomycetidae</taxon>
        <taxon>Myriangiales</taxon>
        <taxon>Myriangiaceae</taxon>
        <taxon>Myriangium</taxon>
    </lineage>
</organism>
<dbReference type="PANTHER" id="PTHR42060">
    <property type="entry name" value="NHL REPEAT-CONTAINING PROTEIN-RELATED"/>
    <property type="match status" value="1"/>
</dbReference>
<dbReference type="OrthoDB" id="9977941at2759"/>
<dbReference type="Proteomes" id="UP000799439">
    <property type="component" value="Unassembled WGS sequence"/>
</dbReference>
<protein>
    <recommendedName>
        <fullName evidence="3">SMP-30/Gluconolactonase/LRE-like region domain-containing protein</fullName>
    </recommendedName>
</protein>
<dbReference type="SUPFAM" id="SSF63829">
    <property type="entry name" value="Calcium-dependent phosphotriesterase"/>
    <property type="match status" value="1"/>
</dbReference>
<reference evidence="1" key="1">
    <citation type="journal article" date="2020" name="Stud. Mycol.">
        <title>101 Dothideomycetes genomes: a test case for predicting lifestyles and emergence of pathogens.</title>
        <authorList>
            <person name="Haridas S."/>
            <person name="Albert R."/>
            <person name="Binder M."/>
            <person name="Bloem J."/>
            <person name="Labutti K."/>
            <person name="Salamov A."/>
            <person name="Andreopoulos B."/>
            <person name="Baker S."/>
            <person name="Barry K."/>
            <person name="Bills G."/>
            <person name="Bluhm B."/>
            <person name="Cannon C."/>
            <person name="Castanera R."/>
            <person name="Culley D."/>
            <person name="Daum C."/>
            <person name="Ezra D."/>
            <person name="Gonzalez J."/>
            <person name="Henrissat B."/>
            <person name="Kuo A."/>
            <person name="Liang C."/>
            <person name="Lipzen A."/>
            <person name="Lutzoni F."/>
            <person name="Magnuson J."/>
            <person name="Mondo S."/>
            <person name="Nolan M."/>
            <person name="Ohm R."/>
            <person name="Pangilinan J."/>
            <person name="Park H.-J."/>
            <person name="Ramirez L."/>
            <person name="Alfaro M."/>
            <person name="Sun H."/>
            <person name="Tritt A."/>
            <person name="Yoshinaga Y."/>
            <person name="Zwiers L.-H."/>
            <person name="Turgeon B."/>
            <person name="Goodwin S."/>
            <person name="Spatafora J."/>
            <person name="Crous P."/>
            <person name="Grigoriev I."/>
        </authorList>
    </citation>
    <scope>NUCLEOTIDE SEQUENCE</scope>
    <source>
        <strain evidence="1">CBS 260.36</strain>
    </source>
</reference>
<evidence type="ECO:0000313" key="2">
    <source>
        <dbReference type="Proteomes" id="UP000799439"/>
    </source>
</evidence>
<evidence type="ECO:0008006" key="3">
    <source>
        <dbReference type="Google" id="ProtNLM"/>
    </source>
</evidence>